<gene>
    <name evidence="1" type="ORF">CVM52_15345</name>
</gene>
<evidence type="ECO:0008006" key="3">
    <source>
        <dbReference type="Google" id="ProtNLM"/>
    </source>
</evidence>
<dbReference type="OrthoDB" id="7756354at2"/>
<keyword evidence="2" id="KW-1185">Reference proteome</keyword>
<sequence>MTKKWVITGTAIAGLMAYVTGPTRAQDDGQGGLHLSLGVQQSFSAGDNLALGIPGSATNPEEGTTTLSTTNFALQLESATRIQQFSFLLGGGLRYGSLPSGRSTETGFVDPQASIAYTREGYSSRFTFSLDYNESDISQPRPLWDFSDDDEVIDPPSDLSGLRGSGQRQAYNSYLALTTGIGAPIGFRLTANASGVRYENETVATLDEFDRAQIGADTFFHFTPTTAAVLGLRFRRFDDNTATPARLSRGVDVGLDHEFANQSDLSVRVGYTNADTTNVNQNGSAKGATGSVTYNKVMPNGTAFGNMSFRRTENGEISTILGGRGYQLANGRFRFSLGASSVYGNSAKPIGGLGWQYQMPVSRIAVNISRRVIADGDDEDRFTSTVAATYVQQLTAESNLFANLSYYLVDRTTNSTKVERTNLELGYQYELTEDWNLDTGFSYRIRDEETVGQAESSAIFVSLSRRFDLF</sequence>
<proteinExistence type="predicted"/>
<evidence type="ECO:0000313" key="1">
    <source>
        <dbReference type="EMBL" id="PJE35785.1"/>
    </source>
</evidence>
<name>A0A2M8IZ29_9RHOB</name>
<dbReference type="EMBL" id="PGTB01000071">
    <property type="protein sequence ID" value="PJE35785.1"/>
    <property type="molecule type" value="Genomic_DNA"/>
</dbReference>
<reference evidence="1 2" key="1">
    <citation type="journal article" date="2018" name="Int. J. Syst. Evol. Microbiol.">
        <title>Pseudooceanicola lipolyticus sp. nov., a marine alphaproteobacterium, reclassification of Oceanicola flagellatus as Pseudooceanicola flagellatus comb. nov. and emended description of the genus Pseudooceanicola.</title>
        <authorList>
            <person name="Huang M.-M."/>
            <person name="Guo L.-L."/>
            <person name="Wu Y.-H."/>
            <person name="Lai Q.-L."/>
            <person name="Shao Z.-Z."/>
            <person name="Wang C.-S."/>
            <person name="Wu M."/>
            <person name="Xu X.-W."/>
        </authorList>
    </citation>
    <scope>NUCLEOTIDE SEQUENCE [LARGE SCALE GENOMIC DNA]</scope>
    <source>
        <strain evidence="1 2">157</strain>
    </source>
</reference>
<dbReference type="SUPFAM" id="SSF56935">
    <property type="entry name" value="Porins"/>
    <property type="match status" value="1"/>
</dbReference>
<dbReference type="Proteomes" id="UP000231553">
    <property type="component" value="Unassembled WGS sequence"/>
</dbReference>
<accession>A0A2M8IZ29</accession>
<evidence type="ECO:0000313" key="2">
    <source>
        <dbReference type="Proteomes" id="UP000231553"/>
    </source>
</evidence>
<organism evidence="1 2">
    <name type="scientific">Pseudooceanicola lipolyticus</name>
    <dbReference type="NCBI Taxonomy" id="2029104"/>
    <lineage>
        <taxon>Bacteria</taxon>
        <taxon>Pseudomonadati</taxon>
        <taxon>Pseudomonadota</taxon>
        <taxon>Alphaproteobacteria</taxon>
        <taxon>Rhodobacterales</taxon>
        <taxon>Paracoccaceae</taxon>
        <taxon>Pseudooceanicola</taxon>
    </lineage>
</organism>
<protein>
    <recommendedName>
        <fullName evidence="3">Porin domain-containing protein</fullName>
    </recommendedName>
</protein>
<comment type="caution">
    <text evidence="1">The sequence shown here is derived from an EMBL/GenBank/DDBJ whole genome shotgun (WGS) entry which is preliminary data.</text>
</comment>
<dbReference type="AlphaFoldDB" id="A0A2M8IZ29"/>